<sequence length="462" mass="51694">MRWRHGVKDNERAYSKVLTPWFGTCMSLLFCSDQTHSVLLTEDCAKMGDSQPLLLNDSEPTQFLTTRVASLDVFRGLSVFLMIFVDYGGSILPFIAHVPWNGVRLADFVMPFFLFIAGISLALVYKRRPHRTEATWKALARAVKLFALGILLQGGYFHGITSLTFGVDIERIRLMGILQRISIGYIVAALCEIWLPAPRWKELGFFKSYYWHWFVAVILLALYSVLLYGLYVPDWQFAVSASTSSLSPFGGGDIYTVNCSVRGDLGPACNSAGMIDRYILGVDHLYRKPVYRNLKECNMSGKGQASDSSPSWCRAPFDPEGILSSITAAVSCIIGLQYGHVLAHLQDHKGRLDNWMCFSFSFLALGFFLALIGIPLNKSLYTVSYMLLTSGVSGLTFIALYVLVDVHGHRRLAAVLEWMGKHALSIFVLVSSNLVVIAIQGFYWTKPENNIINWIVTHVDHA</sequence>
<feature type="transmembrane region" description="Helical" evidence="1">
    <location>
        <begin position="322"/>
        <end position="343"/>
    </location>
</feature>
<feature type="transmembrane region" description="Helical" evidence="1">
    <location>
        <begin position="145"/>
        <end position="165"/>
    </location>
</feature>
<dbReference type="Pfam" id="PF07786">
    <property type="entry name" value="HGSNAT_cat"/>
    <property type="match status" value="1"/>
</dbReference>
<dbReference type="PANTHER" id="PTHR31061">
    <property type="entry name" value="LD22376P"/>
    <property type="match status" value="1"/>
</dbReference>
<feature type="domain" description="Heparan-alpha-glucosaminide N-acetyltransferase catalytic" evidence="2">
    <location>
        <begin position="67"/>
        <end position="191"/>
    </location>
</feature>
<feature type="transmembrane region" description="Helical" evidence="1">
    <location>
        <begin position="108"/>
        <end position="125"/>
    </location>
</feature>
<proteinExistence type="predicted"/>
<feature type="transmembrane region" description="Helical" evidence="1">
    <location>
        <begin position="355"/>
        <end position="376"/>
    </location>
</feature>
<comment type="caution">
    <text evidence="3">The sequence shown here is derived from an EMBL/GenBank/DDBJ whole genome shotgun (WGS) entry which is preliminary data.</text>
</comment>
<keyword evidence="4" id="KW-1185">Reference proteome</keyword>
<name>A0ABD1ND58_9FABA</name>
<accession>A0ABD1ND58</accession>
<keyword evidence="1" id="KW-0472">Membrane</keyword>
<keyword evidence="1" id="KW-1133">Transmembrane helix</keyword>
<keyword evidence="1" id="KW-0812">Transmembrane</keyword>
<dbReference type="Proteomes" id="UP001603857">
    <property type="component" value="Unassembled WGS sequence"/>
</dbReference>
<reference evidence="3 4" key="1">
    <citation type="submission" date="2024-08" db="EMBL/GenBank/DDBJ databases">
        <title>Insights into the chromosomal genome structure of Flemingia macrophylla.</title>
        <authorList>
            <person name="Ding Y."/>
            <person name="Zhao Y."/>
            <person name="Bi W."/>
            <person name="Wu M."/>
            <person name="Zhao G."/>
            <person name="Gong Y."/>
            <person name="Li W."/>
            <person name="Zhang P."/>
        </authorList>
    </citation>
    <scope>NUCLEOTIDE SEQUENCE [LARGE SCALE GENOMIC DNA]</scope>
    <source>
        <strain evidence="3">DYQJB</strain>
        <tissue evidence="3">Leaf</tissue>
    </source>
</reference>
<dbReference type="AlphaFoldDB" id="A0ABD1ND58"/>
<gene>
    <name evidence="3" type="ORF">Fmac_000035</name>
</gene>
<dbReference type="EMBL" id="JBGMDY010000001">
    <property type="protein sequence ID" value="KAL2346035.1"/>
    <property type="molecule type" value="Genomic_DNA"/>
</dbReference>
<evidence type="ECO:0000313" key="4">
    <source>
        <dbReference type="Proteomes" id="UP001603857"/>
    </source>
</evidence>
<feature type="transmembrane region" description="Helical" evidence="1">
    <location>
        <begin position="382"/>
        <end position="404"/>
    </location>
</feature>
<protein>
    <recommendedName>
        <fullName evidence="2">Heparan-alpha-glucosaminide N-acetyltransferase catalytic domain-containing protein</fullName>
    </recommendedName>
</protein>
<dbReference type="PANTHER" id="PTHR31061:SF28">
    <property type="entry name" value="HEPARAN-ALPHA-GLUCOSAMINIDE N-ACETYLTRANSFERASE-LIKE"/>
    <property type="match status" value="1"/>
</dbReference>
<feature type="transmembrane region" description="Helical" evidence="1">
    <location>
        <begin position="209"/>
        <end position="231"/>
    </location>
</feature>
<feature type="transmembrane region" description="Helical" evidence="1">
    <location>
        <begin position="424"/>
        <end position="444"/>
    </location>
</feature>
<feature type="transmembrane region" description="Helical" evidence="1">
    <location>
        <begin position="77"/>
        <end position="96"/>
    </location>
</feature>
<feature type="transmembrane region" description="Helical" evidence="1">
    <location>
        <begin position="177"/>
        <end position="197"/>
    </location>
</feature>
<evidence type="ECO:0000259" key="2">
    <source>
        <dbReference type="Pfam" id="PF07786"/>
    </source>
</evidence>
<organism evidence="3 4">
    <name type="scientific">Flemingia macrophylla</name>
    <dbReference type="NCBI Taxonomy" id="520843"/>
    <lineage>
        <taxon>Eukaryota</taxon>
        <taxon>Viridiplantae</taxon>
        <taxon>Streptophyta</taxon>
        <taxon>Embryophyta</taxon>
        <taxon>Tracheophyta</taxon>
        <taxon>Spermatophyta</taxon>
        <taxon>Magnoliopsida</taxon>
        <taxon>eudicotyledons</taxon>
        <taxon>Gunneridae</taxon>
        <taxon>Pentapetalae</taxon>
        <taxon>rosids</taxon>
        <taxon>fabids</taxon>
        <taxon>Fabales</taxon>
        <taxon>Fabaceae</taxon>
        <taxon>Papilionoideae</taxon>
        <taxon>50 kb inversion clade</taxon>
        <taxon>NPAAA clade</taxon>
        <taxon>indigoferoid/millettioid clade</taxon>
        <taxon>Phaseoleae</taxon>
        <taxon>Flemingia</taxon>
    </lineage>
</organism>
<evidence type="ECO:0000256" key="1">
    <source>
        <dbReference type="SAM" id="Phobius"/>
    </source>
</evidence>
<dbReference type="InterPro" id="IPR012429">
    <property type="entry name" value="HGSNAT_cat"/>
</dbReference>
<evidence type="ECO:0000313" key="3">
    <source>
        <dbReference type="EMBL" id="KAL2346035.1"/>
    </source>
</evidence>